<dbReference type="SUPFAM" id="SSF57701">
    <property type="entry name" value="Zn2/Cys6 DNA-binding domain"/>
    <property type="match status" value="1"/>
</dbReference>
<organism evidence="9 10">
    <name type="scientific">Podospora appendiculata</name>
    <dbReference type="NCBI Taxonomy" id="314037"/>
    <lineage>
        <taxon>Eukaryota</taxon>
        <taxon>Fungi</taxon>
        <taxon>Dikarya</taxon>
        <taxon>Ascomycota</taxon>
        <taxon>Pezizomycotina</taxon>
        <taxon>Sordariomycetes</taxon>
        <taxon>Sordariomycetidae</taxon>
        <taxon>Sordariales</taxon>
        <taxon>Podosporaceae</taxon>
        <taxon>Podospora</taxon>
    </lineage>
</organism>
<feature type="region of interest" description="Disordered" evidence="7">
    <location>
        <begin position="75"/>
        <end position="143"/>
    </location>
</feature>
<keyword evidence="3" id="KW-0805">Transcription regulation</keyword>
<reference evidence="9" key="2">
    <citation type="submission" date="2023-06" db="EMBL/GenBank/DDBJ databases">
        <authorList>
            <consortium name="Lawrence Berkeley National Laboratory"/>
            <person name="Haridas S."/>
            <person name="Hensen N."/>
            <person name="Bonometti L."/>
            <person name="Westerberg I."/>
            <person name="Brannstrom I.O."/>
            <person name="Guillou S."/>
            <person name="Cros-Aarteil S."/>
            <person name="Calhoun S."/>
            <person name="Kuo A."/>
            <person name="Mondo S."/>
            <person name="Pangilinan J."/>
            <person name="Riley R."/>
            <person name="Labutti K."/>
            <person name="Andreopoulos B."/>
            <person name="Lipzen A."/>
            <person name="Chen C."/>
            <person name="Yanf M."/>
            <person name="Daum C."/>
            <person name="Ng V."/>
            <person name="Clum A."/>
            <person name="Steindorff A."/>
            <person name="Ohm R."/>
            <person name="Martin F."/>
            <person name="Silar P."/>
            <person name="Natvig D."/>
            <person name="Lalanne C."/>
            <person name="Gautier V."/>
            <person name="Ament-Velasquez S.L."/>
            <person name="Kruys A."/>
            <person name="Hutchinson M.I."/>
            <person name="Powell A.J."/>
            <person name="Barry K."/>
            <person name="Miller A.N."/>
            <person name="Grigoriev I.V."/>
            <person name="Debuchy R."/>
            <person name="Gladieux P."/>
            <person name="Thoren M.H."/>
            <person name="Johannesson H."/>
        </authorList>
    </citation>
    <scope>NUCLEOTIDE SEQUENCE</scope>
    <source>
        <strain evidence="9">CBS 314.62</strain>
    </source>
</reference>
<dbReference type="Pfam" id="PF04082">
    <property type="entry name" value="Fungal_trans"/>
    <property type="match status" value="1"/>
</dbReference>
<proteinExistence type="predicted"/>
<dbReference type="InterPro" id="IPR001138">
    <property type="entry name" value="Zn2Cys6_DnaBD"/>
</dbReference>
<comment type="caution">
    <text evidence="9">The sequence shown here is derived from an EMBL/GenBank/DDBJ whole genome shotgun (WGS) entry which is preliminary data.</text>
</comment>
<dbReference type="PANTHER" id="PTHR31944">
    <property type="entry name" value="HEME-RESPONSIVE ZINC FINGER TRANSCRIPTION FACTOR HAP1"/>
    <property type="match status" value="1"/>
</dbReference>
<evidence type="ECO:0000256" key="2">
    <source>
        <dbReference type="ARBA" id="ARBA00022833"/>
    </source>
</evidence>
<evidence type="ECO:0000256" key="7">
    <source>
        <dbReference type="SAM" id="MobiDB-lite"/>
    </source>
</evidence>
<evidence type="ECO:0000256" key="1">
    <source>
        <dbReference type="ARBA" id="ARBA00022723"/>
    </source>
</evidence>
<dbReference type="CDD" id="cd12148">
    <property type="entry name" value="fungal_TF_MHR"/>
    <property type="match status" value="1"/>
</dbReference>
<dbReference type="CDD" id="cd00067">
    <property type="entry name" value="GAL4"/>
    <property type="match status" value="1"/>
</dbReference>
<evidence type="ECO:0000256" key="3">
    <source>
        <dbReference type="ARBA" id="ARBA00023015"/>
    </source>
</evidence>
<evidence type="ECO:0000259" key="8">
    <source>
        <dbReference type="PROSITE" id="PS50048"/>
    </source>
</evidence>
<evidence type="ECO:0000313" key="10">
    <source>
        <dbReference type="Proteomes" id="UP001270362"/>
    </source>
</evidence>
<keyword evidence="1" id="KW-0479">Metal-binding</keyword>
<sequence>MSPTEMDLESGSIPDTPGSSGGRLSEPRRRNRPALSCIQCRTRKIRCDRNEPCASCVKSKIVNCTYEEARRPKPRLWRLSPAANANPGGPPAPGAGQQHSSHLHSHQHQQQHQHQHQQQMKQQHQEQQHQHQQQQPTPAAQDPFPRYALESAYRESQPHQYHGSAVAGPVAGAAAGAAGGAVSASASVPSVRTSDAASAAISASSPTARYANVDLAVAGPASTDITDSLLKQIRQLEQQLSEVLKRPDPPLQSAQGTTHSTRTLPLGAQEKVHKTRYFGESHWMNGTKLFPLILGLCQRIESEKNSEIYFTWQKCKKHGRSVKSQRVPTHISFDVGKSTPPEPTATRLLEAYFRTFESVYRILHGPTFWQEYDRYLENPAAASQGFIVQLQLCMAIGTCFQDDIVSLRSSATRWIYEAQIWLVSPSEKSRMNITGLQTMCLLHLARETCGVGPDLTWISAGSLLRTAMYMGLHRDPDNLPKMSILRAEVRRRLWVTILEFALQSSLDSGGPPLVSLSDFDTRQPSNFDDDQLSENEQFSPSPRLFSTFTQTTVQLALLRSFPIRLAIAQFVNHFNSTSSYEETLKLNAELTNACRALSATLQPSYDPAGILPKRLSLFQLRLAEHTVHRFFLVLNHPWLWMAQNNPAYYFARKMCVETSLKLFRAFSTGSPAGASGTASQTDDFTRLATCGSGAYRTVPTQAVYTIGLELLWQAQEERSFRQSMNIDHQLERMPAGEVDTSASGGAFGSGAAPCHDLIEAAKYSLIWVEHRIRAGEVSIRGHVFFSALMANVEALQRGESDAEVERCVLNRMTEDSNYCWHLIKEVPSLTTTPMSMSVGTPNPSGDMMNGYDDFGLGGLVSQWDKDDFIPGFNTSIFDWNFNDNDYFVGS</sequence>
<reference evidence="9" key="1">
    <citation type="journal article" date="2023" name="Mol. Phylogenet. Evol.">
        <title>Genome-scale phylogeny and comparative genomics of the fungal order Sordariales.</title>
        <authorList>
            <person name="Hensen N."/>
            <person name="Bonometti L."/>
            <person name="Westerberg I."/>
            <person name="Brannstrom I.O."/>
            <person name="Guillou S."/>
            <person name="Cros-Aarteil S."/>
            <person name="Calhoun S."/>
            <person name="Haridas S."/>
            <person name="Kuo A."/>
            <person name="Mondo S."/>
            <person name="Pangilinan J."/>
            <person name="Riley R."/>
            <person name="LaButti K."/>
            <person name="Andreopoulos B."/>
            <person name="Lipzen A."/>
            <person name="Chen C."/>
            <person name="Yan M."/>
            <person name="Daum C."/>
            <person name="Ng V."/>
            <person name="Clum A."/>
            <person name="Steindorff A."/>
            <person name="Ohm R.A."/>
            <person name="Martin F."/>
            <person name="Silar P."/>
            <person name="Natvig D.O."/>
            <person name="Lalanne C."/>
            <person name="Gautier V."/>
            <person name="Ament-Velasquez S.L."/>
            <person name="Kruys A."/>
            <person name="Hutchinson M.I."/>
            <person name="Powell A.J."/>
            <person name="Barry K."/>
            <person name="Miller A.N."/>
            <person name="Grigoriev I.V."/>
            <person name="Debuchy R."/>
            <person name="Gladieux P."/>
            <person name="Hiltunen Thoren M."/>
            <person name="Johannesson H."/>
        </authorList>
    </citation>
    <scope>NUCLEOTIDE SEQUENCE</scope>
    <source>
        <strain evidence="9">CBS 314.62</strain>
    </source>
</reference>
<name>A0AAE0XA45_9PEZI</name>
<dbReference type="Gene3D" id="4.10.240.10">
    <property type="entry name" value="Zn(2)-C6 fungal-type DNA-binding domain"/>
    <property type="match status" value="1"/>
</dbReference>
<dbReference type="InterPro" id="IPR036864">
    <property type="entry name" value="Zn2-C6_fun-type_DNA-bd_sf"/>
</dbReference>
<dbReference type="SMART" id="SM00906">
    <property type="entry name" value="Fungal_trans"/>
    <property type="match status" value="1"/>
</dbReference>
<dbReference type="Proteomes" id="UP001270362">
    <property type="component" value="Unassembled WGS sequence"/>
</dbReference>
<keyword evidence="2" id="KW-0862">Zinc</keyword>
<evidence type="ECO:0000256" key="4">
    <source>
        <dbReference type="ARBA" id="ARBA00023125"/>
    </source>
</evidence>
<dbReference type="PROSITE" id="PS00463">
    <property type="entry name" value="ZN2_CY6_FUNGAL_1"/>
    <property type="match status" value="1"/>
</dbReference>
<dbReference type="InterPro" id="IPR007219">
    <property type="entry name" value="XnlR_reg_dom"/>
</dbReference>
<dbReference type="EMBL" id="JAULSO010000002">
    <property type="protein sequence ID" value="KAK3688646.1"/>
    <property type="molecule type" value="Genomic_DNA"/>
</dbReference>
<feature type="domain" description="Zn(2)-C6 fungal-type" evidence="8">
    <location>
        <begin position="36"/>
        <end position="66"/>
    </location>
</feature>
<accession>A0AAE0XA45</accession>
<dbReference type="GO" id="GO:0005634">
    <property type="term" value="C:nucleus"/>
    <property type="evidence" value="ECO:0007669"/>
    <property type="project" value="TreeGrafter"/>
</dbReference>
<dbReference type="PROSITE" id="PS50048">
    <property type="entry name" value="ZN2_CY6_FUNGAL_2"/>
    <property type="match status" value="1"/>
</dbReference>
<gene>
    <name evidence="9" type="ORF">B0T22DRAFT_479879</name>
</gene>
<dbReference type="GO" id="GO:0006351">
    <property type="term" value="P:DNA-templated transcription"/>
    <property type="evidence" value="ECO:0007669"/>
    <property type="project" value="InterPro"/>
</dbReference>
<evidence type="ECO:0000256" key="6">
    <source>
        <dbReference type="ARBA" id="ARBA00023242"/>
    </source>
</evidence>
<keyword evidence="10" id="KW-1185">Reference proteome</keyword>
<keyword evidence="5" id="KW-0804">Transcription</keyword>
<evidence type="ECO:0000313" key="9">
    <source>
        <dbReference type="EMBL" id="KAK3688646.1"/>
    </source>
</evidence>
<dbReference type="GO" id="GO:0001228">
    <property type="term" value="F:DNA-binding transcription activator activity, RNA polymerase II-specific"/>
    <property type="evidence" value="ECO:0007669"/>
    <property type="project" value="TreeGrafter"/>
</dbReference>
<dbReference type="SMART" id="SM00066">
    <property type="entry name" value="GAL4"/>
    <property type="match status" value="1"/>
</dbReference>
<keyword evidence="6" id="KW-0539">Nucleus</keyword>
<protein>
    <submittedName>
        <fullName evidence="9">Fungal-specific transcription factor domain-containing protein</fullName>
    </submittedName>
</protein>
<dbReference type="GO" id="GO:0000978">
    <property type="term" value="F:RNA polymerase II cis-regulatory region sequence-specific DNA binding"/>
    <property type="evidence" value="ECO:0007669"/>
    <property type="project" value="TreeGrafter"/>
</dbReference>
<dbReference type="GO" id="GO:0008270">
    <property type="term" value="F:zinc ion binding"/>
    <property type="evidence" value="ECO:0007669"/>
    <property type="project" value="InterPro"/>
</dbReference>
<feature type="region of interest" description="Disordered" evidence="7">
    <location>
        <begin position="1"/>
        <end position="33"/>
    </location>
</feature>
<evidence type="ECO:0000256" key="5">
    <source>
        <dbReference type="ARBA" id="ARBA00023163"/>
    </source>
</evidence>
<dbReference type="Pfam" id="PF00172">
    <property type="entry name" value="Zn_clus"/>
    <property type="match status" value="1"/>
</dbReference>
<dbReference type="PANTHER" id="PTHR31944:SF131">
    <property type="entry name" value="HEME-RESPONSIVE ZINC FINGER TRANSCRIPTION FACTOR HAP1"/>
    <property type="match status" value="1"/>
</dbReference>
<feature type="compositionally biased region" description="Basic residues" evidence="7">
    <location>
        <begin position="101"/>
        <end position="115"/>
    </location>
</feature>
<dbReference type="AlphaFoldDB" id="A0AAE0XA45"/>
<dbReference type="InterPro" id="IPR051430">
    <property type="entry name" value="Fungal_TF_Env_Response"/>
</dbReference>
<keyword evidence="4" id="KW-0238">DNA-binding</keyword>